<feature type="transmembrane region" description="Helical" evidence="1">
    <location>
        <begin position="181"/>
        <end position="206"/>
    </location>
</feature>
<dbReference type="AlphaFoldDB" id="A0A1M7JA54"/>
<dbReference type="PANTHER" id="PTHR41983">
    <property type="entry name" value="SHORT-CHAIN FATTY ACID TRANSPORTER-RELATED"/>
    <property type="match status" value="1"/>
</dbReference>
<feature type="transmembrane region" description="Helical" evidence="1">
    <location>
        <begin position="136"/>
        <end position="161"/>
    </location>
</feature>
<dbReference type="GO" id="GO:0005886">
    <property type="term" value="C:plasma membrane"/>
    <property type="evidence" value="ECO:0007669"/>
    <property type="project" value="TreeGrafter"/>
</dbReference>
<keyword evidence="1" id="KW-1133">Transmembrane helix</keyword>
<feature type="transmembrane region" description="Helical" evidence="1">
    <location>
        <begin position="20"/>
        <end position="38"/>
    </location>
</feature>
<dbReference type="RefSeq" id="WP_073267001.1">
    <property type="nucleotide sequence ID" value="NZ_FRBQ01000005.1"/>
</dbReference>
<keyword evidence="3" id="KW-1185">Reference proteome</keyword>
<accession>A0A1M7JA54</accession>
<dbReference type="Proteomes" id="UP000184305">
    <property type="component" value="Unassembled WGS sequence"/>
</dbReference>
<keyword evidence="1" id="KW-0812">Transmembrane</keyword>
<proteinExistence type="predicted"/>
<gene>
    <name evidence="2" type="ORF">SAMN05216288_3778</name>
</gene>
<feature type="transmembrane region" description="Helical" evidence="1">
    <location>
        <begin position="50"/>
        <end position="75"/>
    </location>
</feature>
<reference evidence="3" key="1">
    <citation type="submission" date="2016-11" db="EMBL/GenBank/DDBJ databases">
        <authorList>
            <person name="Varghese N."/>
            <person name="Submissions S."/>
        </authorList>
    </citation>
    <scope>NUCLEOTIDE SEQUENCE [LARGE SCALE GENOMIC DNA]</scope>
    <source>
        <strain evidence="3">CECT 8089</strain>
    </source>
</reference>
<dbReference type="Pfam" id="PF02667">
    <property type="entry name" value="SCFA_trans"/>
    <property type="match status" value="1"/>
</dbReference>
<organism evidence="2 3">
    <name type="scientific">Phytopseudomonas punonensis</name>
    <dbReference type="NCBI Taxonomy" id="1220495"/>
    <lineage>
        <taxon>Bacteria</taxon>
        <taxon>Pseudomonadati</taxon>
        <taxon>Pseudomonadota</taxon>
        <taxon>Gammaproteobacteria</taxon>
        <taxon>Pseudomonadales</taxon>
        <taxon>Pseudomonadaceae</taxon>
        <taxon>Phytopseudomonas</taxon>
    </lineage>
</organism>
<feature type="transmembrane region" description="Helical" evidence="1">
    <location>
        <begin position="247"/>
        <end position="265"/>
    </location>
</feature>
<protein>
    <submittedName>
        <fullName evidence="2">Short-chain fatty acids transporter</fullName>
    </submittedName>
</protein>
<feature type="transmembrane region" description="Helical" evidence="1">
    <location>
        <begin position="425"/>
        <end position="447"/>
    </location>
</feature>
<evidence type="ECO:0000313" key="2">
    <source>
        <dbReference type="EMBL" id="SHM49886.1"/>
    </source>
</evidence>
<dbReference type="OrthoDB" id="9342495at2"/>
<name>A0A1M7JA54_9GAMM</name>
<dbReference type="STRING" id="1220495.SAMN05216288_3778"/>
<evidence type="ECO:0000313" key="3">
    <source>
        <dbReference type="Proteomes" id="UP000184305"/>
    </source>
</evidence>
<sequence>MFNRITYWSVQLVQRYLPSSFVFSALLTLFVLALAMYSTEQSLPAMVRHWNVGFWALLAFAMQMALVFVTGHALASAPPVRRLLDRLAAIPRTPAQAIVTVSLIALAGCWINWGFGLVIGAVMARALARQVKGVDYPLLVASAYSGFLVWHGGLSGSIPLALAGGGPDVVKVSGGVIDAPIGVALTLFTPLNLTIIAFLVIGLPLLNRAMHPAPAQTKVADPELLREPQAEVPERNTPAQRLDDSRLLGLALVAMAALFYVGHFMDKGLALDLNTVIGLFLFLGLLLHGSPERYMRAVDISVRGIGGIVLLFPFYAGIMGMMTGASADGVSLAGQISQLFIDGSSPRSFPLLAFLSAGVVNVFVPSGGGQWAVQGPIMLPAGQALGVEPAVTAMAIAWGDAWTNMIQPFWALPLLGIVGLGARDIMGYCLIALIYSGVVIAGCFYFLA</sequence>
<feature type="transmembrane region" description="Helical" evidence="1">
    <location>
        <begin position="300"/>
        <end position="322"/>
    </location>
</feature>
<keyword evidence="1" id="KW-0472">Membrane</keyword>
<evidence type="ECO:0000256" key="1">
    <source>
        <dbReference type="SAM" id="Phobius"/>
    </source>
</evidence>
<feature type="transmembrane region" description="Helical" evidence="1">
    <location>
        <begin position="271"/>
        <end position="288"/>
    </location>
</feature>
<dbReference type="InterPro" id="IPR006160">
    <property type="entry name" value="SCFA_transpt_AtoE"/>
</dbReference>
<feature type="transmembrane region" description="Helical" evidence="1">
    <location>
        <begin position="95"/>
        <end position="124"/>
    </location>
</feature>
<dbReference type="PANTHER" id="PTHR41983:SF2">
    <property type="entry name" value="SHORT-CHAIN FATTY ACID TRANSPORTER-RELATED"/>
    <property type="match status" value="1"/>
</dbReference>
<dbReference type="EMBL" id="FRBQ01000005">
    <property type="protein sequence ID" value="SHM49886.1"/>
    <property type="molecule type" value="Genomic_DNA"/>
</dbReference>